<comment type="caution">
    <text evidence="1">The sequence shown here is derived from an EMBL/GenBank/DDBJ whole genome shotgun (WGS) entry which is preliminary data.</text>
</comment>
<evidence type="ECO:0000313" key="1">
    <source>
        <dbReference type="EMBL" id="KAI0089595.1"/>
    </source>
</evidence>
<name>A0ACB8U5P7_9APHY</name>
<evidence type="ECO:0000313" key="2">
    <source>
        <dbReference type="Proteomes" id="UP001055072"/>
    </source>
</evidence>
<dbReference type="EMBL" id="MU274910">
    <property type="protein sequence ID" value="KAI0089595.1"/>
    <property type="molecule type" value="Genomic_DNA"/>
</dbReference>
<accession>A0ACB8U5P7</accession>
<gene>
    <name evidence="1" type="ORF">BDY19DRAFT_943150</name>
</gene>
<protein>
    <submittedName>
        <fullName evidence="1">Uncharacterized protein</fullName>
    </submittedName>
</protein>
<proteinExistence type="predicted"/>
<reference evidence="1" key="1">
    <citation type="journal article" date="2021" name="Environ. Microbiol.">
        <title>Gene family expansions and transcriptome signatures uncover fungal adaptations to wood decay.</title>
        <authorList>
            <person name="Hage H."/>
            <person name="Miyauchi S."/>
            <person name="Viragh M."/>
            <person name="Drula E."/>
            <person name="Min B."/>
            <person name="Chaduli D."/>
            <person name="Navarro D."/>
            <person name="Favel A."/>
            <person name="Norest M."/>
            <person name="Lesage-Meessen L."/>
            <person name="Balint B."/>
            <person name="Merenyi Z."/>
            <person name="de Eugenio L."/>
            <person name="Morin E."/>
            <person name="Martinez A.T."/>
            <person name="Baldrian P."/>
            <person name="Stursova M."/>
            <person name="Martinez M.J."/>
            <person name="Novotny C."/>
            <person name="Magnuson J.K."/>
            <person name="Spatafora J.W."/>
            <person name="Maurice S."/>
            <person name="Pangilinan J."/>
            <person name="Andreopoulos W."/>
            <person name="LaButti K."/>
            <person name="Hundley H."/>
            <person name="Na H."/>
            <person name="Kuo A."/>
            <person name="Barry K."/>
            <person name="Lipzen A."/>
            <person name="Henrissat B."/>
            <person name="Riley R."/>
            <person name="Ahrendt S."/>
            <person name="Nagy L.G."/>
            <person name="Grigoriev I.V."/>
            <person name="Martin F."/>
            <person name="Rosso M.N."/>
        </authorList>
    </citation>
    <scope>NUCLEOTIDE SEQUENCE</scope>
    <source>
        <strain evidence="1">CBS 384.51</strain>
    </source>
</reference>
<dbReference type="Proteomes" id="UP001055072">
    <property type="component" value="Unassembled WGS sequence"/>
</dbReference>
<organism evidence="1 2">
    <name type="scientific">Irpex rosettiformis</name>
    <dbReference type="NCBI Taxonomy" id="378272"/>
    <lineage>
        <taxon>Eukaryota</taxon>
        <taxon>Fungi</taxon>
        <taxon>Dikarya</taxon>
        <taxon>Basidiomycota</taxon>
        <taxon>Agaricomycotina</taxon>
        <taxon>Agaricomycetes</taxon>
        <taxon>Polyporales</taxon>
        <taxon>Irpicaceae</taxon>
        <taxon>Irpex</taxon>
    </lineage>
</organism>
<keyword evidence="2" id="KW-1185">Reference proteome</keyword>
<sequence>MACGQEGVLEHFVSSSSPSFQLSQQLSPKLHNVLQTSCMLYLHGLRTRIYHGKPQIFRKPEYLIMFIGQYGQPEQVIQCDSINCIFSPNHPKTCAGASCKRTCWQYRQPSEQFCER</sequence>